<keyword evidence="7 8" id="KW-0472">Membrane</keyword>
<keyword evidence="4" id="KW-1003">Cell membrane</keyword>
<feature type="transmembrane region" description="Helical" evidence="8">
    <location>
        <begin position="332"/>
        <end position="350"/>
    </location>
</feature>
<dbReference type="CDD" id="cd17332">
    <property type="entry name" value="MFS_MelB_like"/>
    <property type="match status" value="1"/>
</dbReference>
<evidence type="ECO:0000313" key="10">
    <source>
        <dbReference type="Proteomes" id="UP000001064"/>
    </source>
</evidence>
<feature type="transmembrane region" description="Helical" evidence="8">
    <location>
        <begin position="248"/>
        <end position="268"/>
    </location>
</feature>
<dbReference type="PANTHER" id="PTHR11328:SF24">
    <property type="entry name" value="MAJOR FACILITATOR SUPERFAMILY (MFS) PROFILE DOMAIN-CONTAINING PROTEIN"/>
    <property type="match status" value="1"/>
</dbReference>
<dbReference type="Pfam" id="PF13347">
    <property type="entry name" value="MFS_2"/>
    <property type="match status" value="1"/>
</dbReference>
<evidence type="ECO:0000256" key="1">
    <source>
        <dbReference type="ARBA" id="ARBA00004651"/>
    </source>
</evidence>
<dbReference type="FunFam" id="1.20.1250.20:FF:000868">
    <property type="entry name" value="Uncharacterized symporter sll1374"/>
    <property type="match status" value="1"/>
</dbReference>
<dbReference type="OrthoDB" id="197206at2759"/>
<dbReference type="STRING" id="5786.F0ZX93"/>
<keyword evidence="5 8" id="KW-0812">Transmembrane</keyword>
<evidence type="ECO:0000256" key="4">
    <source>
        <dbReference type="ARBA" id="ARBA00022475"/>
    </source>
</evidence>
<dbReference type="AlphaFoldDB" id="F0ZX93"/>
<evidence type="ECO:0000256" key="3">
    <source>
        <dbReference type="ARBA" id="ARBA00022448"/>
    </source>
</evidence>
<gene>
    <name evidence="9" type="ORF">DICPUDRAFT_50200</name>
</gene>
<protein>
    <recommendedName>
        <fullName evidence="11">Major facilitator superfamily (MFS) profile domain-containing protein</fullName>
    </recommendedName>
</protein>
<name>F0ZX93_DICPU</name>
<dbReference type="RefSeq" id="XP_003292032.1">
    <property type="nucleotide sequence ID" value="XM_003291984.1"/>
</dbReference>
<evidence type="ECO:0000256" key="5">
    <source>
        <dbReference type="ARBA" id="ARBA00022692"/>
    </source>
</evidence>
<accession>F0ZX93</accession>
<evidence type="ECO:0000256" key="2">
    <source>
        <dbReference type="ARBA" id="ARBA00008335"/>
    </source>
</evidence>
<feature type="transmembrane region" description="Helical" evidence="8">
    <location>
        <begin position="210"/>
        <end position="228"/>
    </location>
</feature>
<dbReference type="KEGG" id="dpp:DICPUDRAFT_50200"/>
<feature type="transmembrane region" description="Helical" evidence="8">
    <location>
        <begin position="362"/>
        <end position="382"/>
    </location>
</feature>
<dbReference type="VEuPathDB" id="AmoebaDB:DICPUDRAFT_50200"/>
<feature type="transmembrane region" description="Helical" evidence="8">
    <location>
        <begin position="139"/>
        <end position="157"/>
    </location>
</feature>
<keyword evidence="6 8" id="KW-1133">Transmembrane helix</keyword>
<evidence type="ECO:0000256" key="7">
    <source>
        <dbReference type="ARBA" id="ARBA00023136"/>
    </source>
</evidence>
<dbReference type="OMA" id="AFAIGFN"/>
<evidence type="ECO:0000313" key="9">
    <source>
        <dbReference type="EMBL" id="EGC31433.1"/>
    </source>
</evidence>
<feature type="transmembrane region" description="Helical" evidence="8">
    <location>
        <begin position="429"/>
        <end position="458"/>
    </location>
</feature>
<feature type="transmembrane region" description="Helical" evidence="8">
    <location>
        <begin position="486"/>
        <end position="512"/>
    </location>
</feature>
<evidence type="ECO:0000256" key="8">
    <source>
        <dbReference type="SAM" id="Phobius"/>
    </source>
</evidence>
<keyword evidence="3" id="KW-0813">Transport</keyword>
<dbReference type="GO" id="GO:0008643">
    <property type="term" value="P:carbohydrate transport"/>
    <property type="evidence" value="ECO:0007669"/>
    <property type="project" value="InterPro"/>
</dbReference>
<dbReference type="FunFam" id="1.20.1250.20:FF:000183">
    <property type="entry name" value="sodium-dependent lysophosphatidylcholine symporter 1 isoform X2"/>
    <property type="match status" value="1"/>
</dbReference>
<dbReference type="InParanoid" id="F0ZX93"/>
<dbReference type="SUPFAM" id="SSF103473">
    <property type="entry name" value="MFS general substrate transporter"/>
    <property type="match status" value="1"/>
</dbReference>
<dbReference type="GO" id="GO:0015293">
    <property type="term" value="F:symporter activity"/>
    <property type="evidence" value="ECO:0007669"/>
    <property type="project" value="InterPro"/>
</dbReference>
<feature type="transmembrane region" description="Helical" evidence="8">
    <location>
        <begin position="388"/>
        <end position="408"/>
    </location>
</feature>
<dbReference type="InterPro" id="IPR036259">
    <property type="entry name" value="MFS_trans_sf"/>
</dbReference>
<dbReference type="PANTHER" id="PTHR11328">
    <property type="entry name" value="MAJOR FACILITATOR SUPERFAMILY DOMAIN-CONTAINING PROTEIN"/>
    <property type="match status" value="1"/>
</dbReference>
<dbReference type="GO" id="GO:0005886">
    <property type="term" value="C:plasma membrane"/>
    <property type="evidence" value="ECO:0000318"/>
    <property type="project" value="GO_Central"/>
</dbReference>
<feature type="transmembrane region" description="Helical" evidence="8">
    <location>
        <begin position="289"/>
        <end position="312"/>
    </location>
</feature>
<dbReference type="InterPro" id="IPR039672">
    <property type="entry name" value="MFS_2"/>
</dbReference>
<dbReference type="eggNOG" id="KOG4830">
    <property type="taxonomic scope" value="Eukaryota"/>
</dbReference>
<proteinExistence type="inferred from homology"/>
<organism evidence="9 10">
    <name type="scientific">Dictyostelium purpureum</name>
    <name type="common">Slime mold</name>
    <dbReference type="NCBI Taxonomy" id="5786"/>
    <lineage>
        <taxon>Eukaryota</taxon>
        <taxon>Amoebozoa</taxon>
        <taxon>Evosea</taxon>
        <taxon>Eumycetozoa</taxon>
        <taxon>Dictyostelia</taxon>
        <taxon>Dictyosteliales</taxon>
        <taxon>Dictyosteliaceae</taxon>
        <taxon>Dictyostelium</taxon>
    </lineage>
</organism>
<feature type="transmembrane region" description="Helical" evidence="8">
    <location>
        <begin position="169"/>
        <end position="190"/>
    </location>
</feature>
<comment type="subcellular location">
    <subcellularLocation>
        <location evidence="1">Cell membrane</location>
        <topology evidence="1">Multi-pass membrane protein</topology>
    </subcellularLocation>
</comment>
<dbReference type="Gene3D" id="1.20.1250.20">
    <property type="entry name" value="MFS general substrate transporter like domains"/>
    <property type="match status" value="2"/>
</dbReference>
<dbReference type="Proteomes" id="UP000001064">
    <property type="component" value="Unassembled WGS sequence"/>
</dbReference>
<sequence>MSSISLETKKEYIDTEVLLRNRENLKQHTFNNTATPQPQNYSEKSRLLNNNNNNSNGNVYKYKLSFFEKFSYGIGEGGLSIFQMIKGFFLNSFLLNVAQVDPTYTALILFTAKFVDAFSDVFVGNLSDRTKSRWGRRRVWILFASLPFAILYCALWYVPNTSGVGRLIYYQVIVIALSIAYTCVAIPYSAMNAEITEDYDERTSLAGIRMISLMIGGLISSFSHSLIIKVFHTYTANGTELIDYQRGYLLSGGIWGGAMLIPLAITFIGTRNIPTENTVESHIPFFKGLLVMFSNRAFITVTLLYFFCQIAVQFVQNNLLLYCTYVADAEKEFPYILATLQISVSFFIFFWGKVSQYIGKKIVYYIGGVFLLLSFVALYFLPNGSTNLLWGTAAFSGVGVSAAFLVPMSMLPDVVELDELKTGERREGLFYSLFLFFQKLGLSVGLAVSSFVLGLAGYEAPKEVNSSDGISTEIIDTNTQNKDVIFALRLLTGVVPAVIVLFSFVAVFFYPISKSSHNEIRELLKRKREGASVTVDDIKY</sequence>
<evidence type="ECO:0000256" key="6">
    <source>
        <dbReference type="ARBA" id="ARBA00022989"/>
    </source>
</evidence>
<dbReference type="GO" id="GO:0006869">
    <property type="term" value="P:lipid transport"/>
    <property type="evidence" value="ECO:0000318"/>
    <property type="project" value="GO_Central"/>
</dbReference>
<dbReference type="GO" id="GO:0055085">
    <property type="term" value="P:transmembrane transport"/>
    <property type="evidence" value="ECO:0000318"/>
    <property type="project" value="GO_Central"/>
</dbReference>
<reference evidence="10" key="1">
    <citation type="journal article" date="2011" name="Genome Biol.">
        <title>Comparative genomics of the social amoebae Dictyostelium discoideum and Dictyostelium purpureum.</title>
        <authorList>
            <consortium name="US DOE Joint Genome Institute (JGI-PGF)"/>
            <person name="Sucgang R."/>
            <person name="Kuo A."/>
            <person name="Tian X."/>
            <person name="Salerno W."/>
            <person name="Parikh A."/>
            <person name="Feasley C.L."/>
            <person name="Dalin E."/>
            <person name="Tu H."/>
            <person name="Huang E."/>
            <person name="Barry K."/>
            <person name="Lindquist E."/>
            <person name="Shapiro H."/>
            <person name="Bruce D."/>
            <person name="Schmutz J."/>
            <person name="Salamov A."/>
            <person name="Fey P."/>
            <person name="Gaudet P."/>
            <person name="Anjard C."/>
            <person name="Babu M.M."/>
            <person name="Basu S."/>
            <person name="Bushmanova Y."/>
            <person name="van der Wel H."/>
            <person name="Katoh-Kurasawa M."/>
            <person name="Dinh C."/>
            <person name="Coutinho P.M."/>
            <person name="Saito T."/>
            <person name="Elias M."/>
            <person name="Schaap P."/>
            <person name="Kay R.R."/>
            <person name="Henrissat B."/>
            <person name="Eichinger L."/>
            <person name="Rivero F."/>
            <person name="Putnam N.H."/>
            <person name="West C.M."/>
            <person name="Loomis W.F."/>
            <person name="Chisholm R.L."/>
            <person name="Shaulsky G."/>
            <person name="Strassmann J.E."/>
            <person name="Queller D.C."/>
            <person name="Kuspa A."/>
            <person name="Grigoriev I.V."/>
        </authorList>
    </citation>
    <scope>NUCLEOTIDE SEQUENCE [LARGE SCALE GENOMIC DNA]</scope>
    <source>
        <strain evidence="10">QSDP1</strain>
    </source>
</reference>
<dbReference type="EMBL" id="GL871254">
    <property type="protein sequence ID" value="EGC31433.1"/>
    <property type="molecule type" value="Genomic_DNA"/>
</dbReference>
<evidence type="ECO:0008006" key="11">
    <source>
        <dbReference type="Google" id="ProtNLM"/>
    </source>
</evidence>
<keyword evidence="10" id="KW-1185">Reference proteome</keyword>
<comment type="similarity">
    <text evidence="2">Belongs to the major facilitator superfamily.</text>
</comment>
<dbReference type="GeneID" id="10505790"/>